<evidence type="ECO:0000259" key="5">
    <source>
        <dbReference type="PROSITE" id="PS51898"/>
    </source>
</evidence>
<evidence type="ECO:0000313" key="7">
    <source>
        <dbReference type="Proteomes" id="UP000253529"/>
    </source>
</evidence>
<comment type="similarity">
    <text evidence="1">Belongs to the 'phage' integrase family.</text>
</comment>
<dbReference type="InterPro" id="IPR038488">
    <property type="entry name" value="Integrase_DNA-bd_sf"/>
</dbReference>
<name>A0A366EPM6_9HYPH</name>
<feature type="domain" description="Tyr recombinase" evidence="5">
    <location>
        <begin position="192"/>
        <end position="367"/>
    </location>
</feature>
<keyword evidence="3" id="KW-0238">DNA-binding</keyword>
<dbReference type="InterPro" id="IPR025166">
    <property type="entry name" value="Integrase_DNA_bind_dom"/>
</dbReference>
<dbReference type="PROSITE" id="PS51898">
    <property type="entry name" value="TYR_RECOMBINASE"/>
    <property type="match status" value="1"/>
</dbReference>
<evidence type="ECO:0000256" key="2">
    <source>
        <dbReference type="ARBA" id="ARBA00022908"/>
    </source>
</evidence>
<dbReference type="InterPro" id="IPR002104">
    <property type="entry name" value="Integrase_catalytic"/>
</dbReference>
<organism evidence="6 7">
    <name type="scientific">Roseiarcus fermentans</name>
    <dbReference type="NCBI Taxonomy" id="1473586"/>
    <lineage>
        <taxon>Bacteria</taxon>
        <taxon>Pseudomonadati</taxon>
        <taxon>Pseudomonadota</taxon>
        <taxon>Alphaproteobacteria</taxon>
        <taxon>Hyphomicrobiales</taxon>
        <taxon>Roseiarcaceae</taxon>
        <taxon>Roseiarcus</taxon>
    </lineage>
</organism>
<dbReference type="PANTHER" id="PTHR30629">
    <property type="entry name" value="PROPHAGE INTEGRASE"/>
    <property type="match status" value="1"/>
</dbReference>
<evidence type="ECO:0000313" key="6">
    <source>
        <dbReference type="EMBL" id="RBP03449.1"/>
    </source>
</evidence>
<dbReference type="Pfam" id="PF00589">
    <property type="entry name" value="Phage_integrase"/>
    <property type="match status" value="1"/>
</dbReference>
<reference evidence="6 7" key="1">
    <citation type="submission" date="2018-06" db="EMBL/GenBank/DDBJ databases">
        <title>Genomic Encyclopedia of Type Strains, Phase IV (KMG-IV): sequencing the most valuable type-strain genomes for metagenomic binning, comparative biology and taxonomic classification.</title>
        <authorList>
            <person name="Goeker M."/>
        </authorList>
    </citation>
    <scope>NUCLEOTIDE SEQUENCE [LARGE SCALE GENOMIC DNA]</scope>
    <source>
        <strain evidence="6 7">DSM 24875</strain>
    </source>
</reference>
<dbReference type="Gene3D" id="1.10.150.130">
    <property type="match status" value="1"/>
</dbReference>
<dbReference type="EMBL" id="QNRK01000044">
    <property type="protein sequence ID" value="RBP03449.1"/>
    <property type="molecule type" value="Genomic_DNA"/>
</dbReference>
<keyword evidence="2" id="KW-0229">DNA integration</keyword>
<evidence type="ECO:0000256" key="1">
    <source>
        <dbReference type="ARBA" id="ARBA00008857"/>
    </source>
</evidence>
<evidence type="ECO:0000256" key="4">
    <source>
        <dbReference type="ARBA" id="ARBA00023172"/>
    </source>
</evidence>
<keyword evidence="7" id="KW-1185">Reference proteome</keyword>
<dbReference type="GO" id="GO:0003677">
    <property type="term" value="F:DNA binding"/>
    <property type="evidence" value="ECO:0007669"/>
    <property type="project" value="UniProtKB-KW"/>
</dbReference>
<dbReference type="PANTHER" id="PTHR30629:SF2">
    <property type="entry name" value="PROPHAGE INTEGRASE INTS-RELATED"/>
    <property type="match status" value="1"/>
</dbReference>
<accession>A0A366EPM6</accession>
<proteinExistence type="inferred from homology"/>
<keyword evidence="4" id="KW-0233">DNA recombination</keyword>
<gene>
    <name evidence="6" type="ORF">DFR50_1444</name>
</gene>
<dbReference type="AlphaFoldDB" id="A0A366EPM6"/>
<dbReference type="OrthoDB" id="7615137at2"/>
<dbReference type="Pfam" id="PF13356">
    <property type="entry name" value="Arm-DNA-bind_3"/>
    <property type="match status" value="1"/>
</dbReference>
<dbReference type="InterPro" id="IPR013762">
    <property type="entry name" value="Integrase-like_cat_sf"/>
</dbReference>
<evidence type="ECO:0000256" key="3">
    <source>
        <dbReference type="ARBA" id="ARBA00023125"/>
    </source>
</evidence>
<dbReference type="Gene3D" id="3.30.160.390">
    <property type="entry name" value="Integrase, DNA-binding domain"/>
    <property type="match status" value="1"/>
</dbReference>
<dbReference type="Gene3D" id="1.10.443.10">
    <property type="entry name" value="Intergrase catalytic core"/>
    <property type="match status" value="1"/>
</dbReference>
<dbReference type="GO" id="GO:0015074">
    <property type="term" value="P:DNA integration"/>
    <property type="evidence" value="ECO:0007669"/>
    <property type="project" value="UniProtKB-KW"/>
</dbReference>
<dbReference type="CDD" id="cd00796">
    <property type="entry name" value="INT_Rci_Hp1_C"/>
    <property type="match status" value="1"/>
</dbReference>
<dbReference type="InterPro" id="IPR011010">
    <property type="entry name" value="DNA_brk_join_enz"/>
</dbReference>
<dbReference type="GO" id="GO:0006310">
    <property type="term" value="P:DNA recombination"/>
    <property type="evidence" value="ECO:0007669"/>
    <property type="project" value="UniProtKB-KW"/>
</dbReference>
<dbReference type="RefSeq" id="WP_113892752.1">
    <property type="nucleotide sequence ID" value="NZ_QNRK01000044.1"/>
</dbReference>
<dbReference type="InterPro" id="IPR010998">
    <property type="entry name" value="Integrase_recombinase_N"/>
</dbReference>
<dbReference type="SUPFAM" id="SSF56349">
    <property type="entry name" value="DNA breaking-rejoining enzymes"/>
    <property type="match status" value="1"/>
</dbReference>
<dbReference type="Proteomes" id="UP000253529">
    <property type="component" value="Unassembled WGS sequence"/>
</dbReference>
<comment type="caution">
    <text evidence="6">The sequence shown here is derived from an EMBL/GenBank/DDBJ whole genome shotgun (WGS) entry which is preliminary data.</text>
</comment>
<protein>
    <submittedName>
        <fullName evidence="6">Site-specific recombinase XerD</fullName>
    </submittedName>
</protein>
<sequence length="378" mass="41285">MKLTQKTIDALTPGERRFLWDDACPGFGVRITEGVVTYVVDFRIDGKRRRVALDPVADVALAAARERAREILVAARRGEDLTVNPRKGEPTFRAVWRTMIDEVDKPKLSEATIADYEDRADRLILPRLGDKRIGDVTAADVDKVVAATTGARNRAYVATLIKKTVNHAKRARILPDSYRNPAADVSVKKPARKGKALETDDIARFGKALAEMEGEGKVSPWLANLLRLSLVCGLRPGEVRTLEWSRVNLPRRKMTVVGKTGAREVDLTDAAAAILQATPRVTGCEYVFAGRRYGKPIVAVHKALKLVQDRAGVERFRPYDLRHSAATGALAAGADVRAVQALLGHADLATTAGYLHSSEKRRRGAAELAAGFGRGVLK</sequence>
<dbReference type="InterPro" id="IPR050808">
    <property type="entry name" value="Phage_Integrase"/>
</dbReference>